<proteinExistence type="predicted"/>
<evidence type="ECO:0000313" key="5">
    <source>
        <dbReference type="Proteomes" id="UP001195660"/>
    </source>
</evidence>
<dbReference type="PROSITE" id="PS50222">
    <property type="entry name" value="EF_HAND_2"/>
    <property type="match status" value="1"/>
</dbReference>
<evidence type="ECO:0000259" key="3">
    <source>
        <dbReference type="PROSITE" id="PS50222"/>
    </source>
</evidence>
<gene>
    <name evidence="4" type="ORF">GM173_07680</name>
</gene>
<protein>
    <recommendedName>
        <fullName evidence="3">EF-hand domain-containing protein</fullName>
    </recommendedName>
</protein>
<dbReference type="Proteomes" id="UP001195660">
    <property type="component" value="Unassembled WGS sequence"/>
</dbReference>
<dbReference type="RefSeq" id="WP_203570773.1">
    <property type="nucleotide sequence ID" value="NZ_WOFE01000002.1"/>
</dbReference>
<evidence type="ECO:0000256" key="2">
    <source>
        <dbReference type="SAM" id="SignalP"/>
    </source>
</evidence>
<dbReference type="EMBL" id="WOFE01000002">
    <property type="protein sequence ID" value="MBM5571459.1"/>
    <property type="molecule type" value="Genomic_DNA"/>
</dbReference>
<accession>A0ABS2CBC3</accession>
<organism evidence="4 5">
    <name type="scientific">Deefgea chitinilytica</name>
    <dbReference type="NCBI Taxonomy" id="570276"/>
    <lineage>
        <taxon>Bacteria</taxon>
        <taxon>Pseudomonadati</taxon>
        <taxon>Pseudomonadota</taxon>
        <taxon>Betaproteobacteria</taxon>
        <taxon>Neisseriales</taxon>
        <taxon>Chitinibacteraceae</taxon>
        <taxon>Deefgea</taxon>
    </lineage>
</organism>
<feature type="chain" id="PRO_5046502767" description="EF-hand domain-containing protein" evidence="2">
    <location>
        <begin position="23"/>
        <end position="94"/>
    </location>
</feature>
<reference evidence="4 5" key="1">
    <citation type="submission" date="2019-11" db="EMBL/GenBank/DDBJ databases">
        <title>Novel Deefgea species.</title>
        <authorList>
            <person name="Han J.-H."/>
        </authorList>
    </citation>
    <scope>NUCLEOTIDE SEQUENCE [LARGE SCALE GENOMIC DNA]</scope>
    <source>
        <strain evidence="4 5">LMG 24817</strain>
    </source>
</reference>
<evidence type="ECO:0000256" key="1">
    <source>
        <dbReference type="SAM" id="MobiDB-lite"/>
    </source>
</evidence>
<keyword evidence="2" id="KW-0732">Signal</keyword>
<feature type="domain" description="EF-hand" evidence="3">
    <location>
        <begin position="42"/>
        <end position="77"/>
    </location>
</feature>
<comment type="caution">
    <text evidence="4">The sequence shown here is derived from an EMBL/GenBank/DDBJ whole genome shotgun (WGS) entry which is preliminary data.</text>
</comment>
<dbReference type="InterPro" id="IPR002048">
    <property type="entry name" value="EF_hand_dom"/>
</dbReference>
<keyword evidence="5" id="KW-1185">Reference proteome</keyword>
<feature type="region of interest" description="Disordered" evidence="1">
    <location>
        <begin position="75"/>
        <end position="94"/>
    </location>
</feature>
<evidence type="ECO:0000313" key="4">
    <source>
        <dbReference type="EMBL" id="MBM5571459.1"/>
    </source>
</evidence>
<feature type="signal peptide" evidence="2">
    <location>
        <begin position="1"/>
        <end position="22"/>
    </location>
</feature>
<dbReference type="Gene3D" id="1.10.238.10">
    <property type="entry name" value="EF-hand"/>
    <property type="match status" value="1"/>
</dbReference>
<name>A0ABS2CBC3_9NEIS</name>
<sequence>MRLSIQAGLLAVAVLSTSAVFAAGPTCPSAEMKPKGDLTKAEHQKMSDARFDQMDTNKDGVLTAQERRAAREYMRANCPHGGKGKPASATAAVK</sequence>